<sequence length="40" mass="4536">MCFDPSAMVDSALYQTYRFLYSIKNAPNNVEVNQNAEFSG</sequence>
<evidence type="ECO:0000313" key="1">
    <source>
        <dbReference type="EMBL" id="AHC15707.1"/>
    </source>
</evidence>
<dbReference type="EMBL" id="CP006939">
    <property type="protein sequence ID" value="AHC15707.1"/>
    <property type="molecule type" value="Genomic_DNA"/>
</dbReference>
<protein>
    <submittedName>
        <fullName evidence="1">Uncharacterized protein</fullName>
    </submittedName>
</protein>
<accession>V5WIP5</accession>
<organism evidence="1 2">
    <name type="scientific">Salinispira pacifica</name>
    <dbReference type="NCBI Taxonomy" id="1307761"/>
    <lineage>
        <taxon>Bacteria</taxon>
        <taxon>Pseudomonadati</taxon>
        <taxon>Spirochaetota</taxon>
        <taxon>Spirochaetia</taxon>
        <taxon>Spirochaetales</taxon>
        <taxon>Spirochaetaceae</taxon>
        <taxon>Salinispira</taxon>
    </lineage>
</organism>
<proteinExistence type="predicted"/>
<gene>
    <name evidence="1" type="ORF">L21SP2_2354</name>
</gene>
<name>V5WIP5_9SPIO</name>
<evidence type="ECO:0000313" key="2">
    <source>
        <dbReference type="Proteomes" id="UP000018680"/>
    </source>
</evidence>
<dbReference type="KEGG" id="slr:L21SP2_2354"/>
<dbReference type="HOGENOM" id="CLU_3296280_0_0_12"/>
<dbReference type="STRING" id="1307761.L21SP2_2354"/>
<dbReference type="Proteomes" id="UP000018680">
    <property type="component" value="Chromosome"/>
</dbReference>
<keyword evidence="2" id="KW-1185">Reference proteome</keyword>
<dbReference type="AlphaFoldDB" id="V5WIP5"/>
<reference evidence="1 2" key="1">
    <citation type="journal article" date="2015" name="Stand. Genomic Sci.">
        <title>Complete genome sequence and description of Salinispira pacifica gen. nov., sp. nov., a novel spirochaete isolated form a hypersaline microbial mat.</title>
        <authorList>
            <person name="Ben Hania W."/>
            <person name="Joseph M."/>
            <person name="Schumann P."/>
            <person name="Bunk B."/>
            <person name="Fiebig A."/>
            <person name="Sproer C."/>
            <person name="Klenk H.P."/>
            <person name="Fardeau M.L."/>
            <person name="Spring S."/>
        </authorList>
    </citation>
    <scope>NUCLEOTIDE SEQUENCE [LARGE SCALE GENOMIC DNA]</scope>
    <source>
        <strain evidence="1 2">L21-RPul-D2</strain>
    </source>
</reference>